<reference evidence="1 2" key="1">
    <citation type="submission" date="2020-04" db="EMBL/GenBank/DDBJ databases">
        <title>Draft genome of Pyxidicoccus fallax type strain.</title>
        <authorList>
            <person name="Whitworth D.E."/>
        </authorList>
    </citation>
    <scope>NUCLEOTIDE SEQUENCE [LARGE SCALE GENOMIC DNA]</scope>
    <source>
        <strain evidence="1 2">DSM 14698</strain>
    </source>
</reference>
<sequence length="64" mass="7104">MQFNPGNLASPNTFGGWGAGSTCFWIDPERELTFSFLSTGLMEDSHHIERLSRLSDMVLAAVTR</sequence>
<dbReference type="InterPro" id="IPR012338">
    <property type="entry name" value="Beta-lactam/transpept-like"/>
</dbReference>
<dbReference type="AlphaFoldDB" id="A0A848LH56"/>
<dbReference type="SUPFAM" id="SSF56601">
    <property type="entry name" value="beta-lactamase/transpeptidase-like"/>
    <property type="match status" value="1"/>
</dbReference>
<dbReference type="Proteomes" id="UP000518300">
    <property type="component" value="Unassembled WGS sequence"/>
</dbReference>
<evidence type="ECO:0000313" key="2">
    <source>
        <dbReference type="Proteomes" id="UP000518300"/>
    </source>
</evidence>
<keyword evidence="2" id="KW-1185">Reference proteome</keyword>
<organism evidence="1 2">
    <name type="scientific">Pyxidicoccus fallax</name>
    <dbReference type="NCBI Taxonomy" id="394095"/>
    <lineage>
        <taxon>Bacteria</taxon>
        <taxon>Pseudomonadati</taxon>
        <taxon>Myxococcota</taxon>
        <taxon>Myxococcia</taxon>
        <taxon>Myxococcales</taxon>
        <taxon>Cystobacterineae</taxon>
        <taxon>Myxococcaceae</taxon>
        <taxon>Pyxidicoccus</taxon>
    </lineage>
</organism>
<gene>
    <name evidence="1" type="ORF">HG543_19235</name>
</gene>
<proteinExistence type="predicted"/>
<accession>A0A848LH56</accession>
<dbReference type="RefSeq" id="WP_169346262.1">
    <property type="nucleotide sequence ID" value="NZ_JABBJJ010000084.1"/>
</dbReference>
<protein>
    <recommendedName>
        <fullName evidence="3">Beta-lactamase-related domain-containing protein</fullName>
    </recommendedName>
</protein>
<comment type="caution">
    <text evidence="1">The sequence shown here is derived from an EMBL/GenBank/DDBJ whole genome shotgun (WGS) entry which is preliminary data.</text>
</comment>
<dbReference type="EMBL" id="JABBJJ010000084">
    <property type="protein sequence ID" value="NMO16975.1"/>
    <property type="molecule type" value="Genomic_DNA"/>
</dbReference>
<dbReference type="Gene3D" id="3.40.710.10">
    <property type="entry name" value="DD-peptidase/beta-lactamase superfamily"/>
    <property type="match status" value="1"/>
</dbReference>
<name>A0A848LH56_9BACT</name>
<evidence type="ECO:0000313" key="1">
    <source>
        <dbReference type="EMBL" id="NMO16975.1"/>
    </source>
</evidence>
<evidence type="ECO:0008006" key="3">
    <source>
        <dbReference type="Google" id="ProtNLM"/>
    </source>
</evidence>